<reference evidence="2" key="1">
    <citation type="submission" date="2021-01" db="EMBL/GenBank/DDBJ databases">
        <title>Whole genome shotgun sequence of Planosporangium mesophilum NBRC 109066.</title>
        <authorList>
            <person name="Komaki H."/>
            <person name="Tamura T."/>
        </authorList>
    </citation>
    <scope>NUCLEOTIDE SEQUENCE</scope>
    <source>
        <strain evidence="2">NBRC 109066</strain>
    </source>
</reference>
<dbReference type="AlphaFoldDB" id="A0A8J3T8Y9"/>
<dbReference type="InterPro" id="IPR001466">
    <property type="entry name" value="Beta-lactam-related"/>
</dbReference>
<dbReference type="InterPro" id="IPR050491">
    <property type="entry name" value="AmpC-like"/>
</dbReference>
<proteinExistence type="predicted"/>
<dbReference type="EMBL" id="BOON01000006">
    <property type="protein sequence ID" value="GII21241.1"/>
    <property type="molecule type" value="Genomic_DNA"/>
</dbReference>
<dbReference type="InterPro" id="IPR012338">
    <property type="entry name" value="Beta-lactam/transpept-like"/>
</dbReference>
<keyword evidence="3" id="KW-1185">Reference proteome</keyword>
<sequence length="587" mass="63522">MAVDPLPAARIAAAAAVAETFQHAGGQPGIAYGIVADGELVHSGGIGERWPGGPTPDADTVFRIASMTKSFTASAVLLLRDRGALRLDDAAERYVPELAGLKGPTADSPALTVRHLLTMAGGFPTDDPWGDRQQSLPLPAFSELLRGGLSFAWAPGTRFEYSNLGYAILGRVVAAAAGEPYRDFVTGHLLAPLGLGRTVFDAGGVPETELARGYRKLGERWEEVPFEAYGAFAPMGGLFSTVADLARWVAGMIDAFPPRDDNDDAHPLSRASRRELQQPHHGVPLLPDTWPLADRSVLTSRSYGYGLFVEDDTRYGRVVFHSGGYPGFGSHMRWHPQRRLGVIVLGNSTYSAARTAATDMLNALLDTGHRTVAGGPPPHGRRAWQATCEARADIERLLNTWDDTIAARWFAGNVDLDEPISRRRERIERIREQVGELRPEEGIEPVHDSPSHCAWWLRGPNGRVRVEIRLTPEKPPRVQTLDLTTAVAPGARLRPIVDQCVAALNARSPEFPPAVATDPSIDRGELTRLMRLAAGWAGTCQRAEVCAGNGVTATTIKITGESGDLMMTVRTERNSAVVKKFGIELAL</sequence>
<dbReference type="Proteomes" id="UP000599074">
    <property type="component" value="Unassembled WGS sequence"/>
</dbReference>
<dbReference type="Gene3D" id="3.40.710.10">
    <property type="entry name" value="DD-peptidase/beta-lactamase superfamily"/>
    <property type="match status" value="1"/>
</dbReference>
<dbReference type="PANTHER" id="PTHR46825">
    <property type="entry name" value="D-ALANYL-D-ALANINE-CARBOXYPEPTIDASE/ENDOPEPTIDASE AMPH"/>
    <property type="match status" value="1"/>
</dbReference>
<feature type="domain" description="Beta-lactamase-related" evidence="1">
    <location>
        <begin position="17"/>
        <end position="363"/>
    </location>
</feature>
<name>A0A8J3T8Y9_9ACTN</name>
<organism evidence="2 3">
    <name type="scientific">Planosporangium mesophilum</name>
    <dbReference type="NCBI Taxonomy" id="689768"/>
    <lineage>
        <taxon>Bacteria</taxon>
        <taxon>Bacillati</taxon>
        <taxon>Actinomycetota</taxon>
        <taxon>Actinomycetes</taxon>
        <taxon>Micromonosporales</taxon>
        <taxon>Micromonosporaceae</taxon>
        <taxon>Planosporangium</taxon>
    </lineage>
</organism>
<evidence type="ECO:0000313" key="3">
    <source>
        <dbReference type="Proteomes" id="UP000599074"/>
    </source>
</evidence>
<accession>A0A8J3T8Y9</accession>
<evidence type="ECO:0000313" key="2">
    <source>
        <dbReference type="EMBL" id="GII21241.1"/>
    </source>
</evidence>
<protein>
    <submittedName>
        <fullName evidence="2">Penicillin-binding protein</fullName>
    </submittedName>
</protein>
<dbReference type="RefSeq" id="WP_168112568.1">
    <property type="nucleotide sequence ID" value="NZ_BOON01000006.1"/>
</dbReference>
<dbReference type="SUPFAM" id="SSF56601">
    <property type="entry name" value="beta-lactamase/transpeptidase-like"/>
    <property type="match status" value="1"/>
</dbReference>
<gene>
    <name evidence="2" type="ORF">Pme01_08380</name>
</gene>
<dbReference type="PANTHER" id="PTHR46825:SF9">
    <property type="entry name" value="BETA-LACTAMASE-RELATED DOMAIN-CONTAINING PROTEIN"/>
    <property type="match status" value="1"/>
</dbReference>
<comment type="caution">
    <text evidence="2">The sequence shown here is derived from an EMBL/GenBank/DDBJ whole genome shotgun (WGS) entry which is preliminary data.</text>
</comment>
<dbReference type="Pfam" id="PF00144">
    <property type="entry name" value="Beta-lactamase"/>
    <property type="match status" value="1"/>
</dbReference>
<evidence type="ECO:0000259" key="1">
    <source>
        <dbReference type="Pfam" id="PF00144"/>
    </source>
</evidence>